<dbReference type="InterPro" id="IPR036291">
    <property type="entry name" value="NAD(P)-bd_dom_sf"/>
</dbReference>
<reference evidence="5" key="1">
    <citation type="journal article" date="2019" name="Int. J. Syst. Evol. Microbiol.">
        <title>The Global Catalogue of Microorganisms (GCM) 10K type strain sequencing project: providing services to taxonomists for standard genome sequencing and annotation.</title>
        <authorList>
            <consortium name="The Broad Institute Genomics Platform"/>
            <consortium name="The Broad Institute Genome Sequencing Center for Infectious Disease"/>
            <person name="Wu L."/>
            <person name="Ma J."/>
        </authorList>
    </citation>
    <scope>NUCLEOTIDE SEQUENCE [LARGE SCALE GENOMIC DNA]</scope>
    <source>
        <strain evidence="5">NBRC 102122</strain>
    </source>
</reference>
<proteinExistence type="predicted"/>
<dbReference type="RefSeq" id="WP_244769701.1">
    <property type="nucleotide sequence ID" value="NZ_BSOP01000039.1"/>
</dbReference>
<dbReference type="Gene3D" id="3.90.180.10">
    <property type="entry name" value="Medium-chain alcohol dehydrogenases, catalytic domain"/>
    <property type="match status" value="1"/>
</dbReference>
<evidence type="ECO:0000256" key="2">
    <source>
        <dbReference type="ARBA" id="ARBA00023002"/>
    </source>
</evidence>
<dbReference type="SUPFAM" id="SSF50129">
    <property type="entry name" value="GroES-like"/>
    <property type="match status" value="1"/>
</dbReference>
<dbReference type="Gene3D" id="3.40.50.720">
    <property type="entry name" value="NAD(P)-binding Rossmann-like Domain"/>
    <property type="match status" value="1"/>
</dbReference>
<protein>
    <submittedName>
        <fullName evidence="4">Quinone oxidoreductase</fullName>
    </submittedName>
</protein>
<dbReference type="InterPro" id="IPR011032">
    <property type="entry name" value="GroES-like_sf"/>
</dbReference>
<dbReference type="Proteomes" id="UP001156702">
    <property type="component" value="Unassembled WGS sequence"/>
</dbReference>
<dbReference type="PANTHER" id="PTHR48106:SF13">
    <property type="entry name" value="QUINONE OXIDOREDUCTASE-RELATED"/>
    <property type="match status" value="1"/>
</dbReference>
<feature type="domain" description="Enoyl reductase (ER)" evidence="3">
    <location>
        <begin position="11"/>
        <end position="315"/>
    </location>
</feature>
<dbReference type="SMART" id="SM00829">
    <property type="entry name" value="PKS_ER"/>
    <property type="match status" value="1"/>
</dbReference>
<gene>
    <name evidence="4" type="primary">qor_1</name>
    <name evidence="4" type="ORF">GCM10007923_47550</name>
</gene>
<keyword evidence="2" id="KW-0560">Oxidoreductase</keyword>
<organism evidence="4 5">
    <name type="scientific">Shinella yambaruensis</name>
    <dbReference type="NCBI Taxonomy" id="415996"/>
    <lineage>
        <taxon>Bacteria</taxon>
        <taxon>Pseudomonadati</taxon>
        <taxon>Pseudomonadota</taxon>
        <taxon>Alphaproteobacteria</taxon>
        <taxon>Hyphomicrobiales</taxon>
        <taxon>Rhizobiaceae</taxon>
        <taxon>Shinella</taxon>
    </lineage>
</organism>
<dbReference type="InterPro" id="IPR013149">
    <property type="entry name" value="ADH-like_C"/>
</dbReference>
<evidence type="ECO:0000313" key="5">
    <source>
        <dbReference type="Proteomes" id="UP001156702"/>
    </source>
</evidence>
<comment type="caution">
    <text evidence="4">The sequence shown here is derived from an EMBL/GenBank/DDBJ whole genome shotgun (WGS) entry which is preliminary data.</text>
</comment>
<evidence type="ECO:0000256" key="1">
    <source>
        <dbReference type="ARBA" id="ARBA00022857"/>
    </source>
</evidence>
<evidence type="ECO:0000259" key="3">
    <source>
        <dbReference type="SMART" id="SM00829"/>
    </source>
</evidence>
<keyword evidence="5" id="KW-1185">Reference proteome</keyword>
<sequence length="319" mass="33117">MAHAIRLYEHGDPGVLNWERVEVGEPGPGEVRLRQRAVGLNFVDTMFRDGTFPLTLPTVLGIEGTGTVEAVGPGVDHSVGDRVAYFYAPGSYATERVVSAVPLVRLPDDISVEQSATFLGKGLTAWMGLRLLHQIKAGETILVQGASGATGTILSVWAKALGAKVIGTTGSPGKLDSLSSIADHALLASDGGFERDLKNLAPEGVDVVYEFVGKATLAKSVAALRDGGALVTIGAASGSGELDEGLLAARGISVSGGSTVRNVHGELVGQATGDLFSAIRDGVFSSVEAARYPLRAAAQAHEDIRGRRLVGPSYFISSE</sequence>
<dbReference type="InterPro" id="IPR013154">
    <property type="entry name" value="ADH-like_N"/>
</dbReference>
<dbReference type="Pfam" id="PF08240">
    <property type="entry name" value="ADH_N"/>
    <property type="match status" value="1"/>
</dbReference>
<dbReference type="Pfam" id="PF00107">
    <property type="entry name" value="ADH_zinc_N"/>
    <property type="match status" value="1"/>
</dbReference>
<name>A0ABQ5ZPG9_9HYPH</name>
<accession>A0ABQ5ZPG9</accession>
<keyword evidence="1" id="KW-0521">NADP</keyword>
<evidence type="ECO:0000313" key="4">
    <source>
        <dbReference type="EMBL" id="GLR53540.1"/>
    </source>
</evidence>
<dbReference type="SUPFAM" id="SSF51735">
    <property type="entry name" value="NAD(P)-binding Rossmann-fold domains"/>
    <property type="match status" value="1"/>
</dbReference>
<dbReference type="EMBL" id="BSOP01000039">
    <property type="protein sequence ID" value="GLR53540.1"/>
    <property type="molecule type" value="Genomic_DNA"/>
</dbReference>
<dbReference type="InterPro" id="IPR020843">
    <property type="entry name" value="ER"/>
</dbReference>
<dbReference type="PANTHER" id="PTHR48106">
    <property type="entry name" value="QUINONE OXIDOREDUCTASE PIG3-RELATED"/>
    <property type="match status" value="1"/>
</dbReference>